<evidence type="ECO:0000313" key="2">
    <source>
        <dbReference type="Proteomes" id="UP000013785"/>
    </source>
</evidence>
<dbReference type="PATRIC" id="fig|1158610.3.peg.1882"/>
<keyword evidence="2" id="KW-1185">Reference proteome</keyword>
<dbReference type="RefSeq" id="WP_010768551.1">
    <property type="nucleotide sequence ID" value="NZ_ASWE01000002.1"/>
</dbReference>
<comment type="caution">
    <text evidence="1">The sequence shown here is derived from an EMBL/GenBank/DDBJ whole genome shotgun (WGS) entry which is preliminary data.</text>
</comment>
<reference evidence="1 2" key="1">
    <citation type="submission" date="2013-02" db="EMBL/GenBank/DDBJ databases">
        <title>The Genome Sequence of Enterococcus phoeniculicola BAA-412.</title>
        <authorList>
            <consortium name="The Broad Institute Genome Sequencing Platform"/>
            <consortium name="The Broad Institute Genome Sequencing Center for Infectious Disease"/>
            <person name="Earl A.M."/>
            <person name="Gilmore M.S."/>
            <person name="Lebreton F."/>
            <person name="Walker B."/>
            <person name="Young S.K."/>
            <person name="Zeng Q."/>
            <person name="Gargeya S."/>
            <person name="Fitzgerald M."/>
            <person name="Haas B."/>
            <person name="Abouelleil A."/>
            <person name="Alvarado L."/>
            <person name="Arachchi H.M."/>
            <person name="Berlin A.M."/>
            <person name="Chapman S.B."/>
            <person name="Dewar J."/>
            <person name="Goldberg J."/>
            <person name="Griggs A."/>
            <person name="Gujja S."/>
            <person name="Hansen M."/>
            <person name="Howarth C."/>
            <person name="Imamovic A."/>
            <person name="Larimer J."/>
            <person name="McCowan C."/>
            <person name="Murphy C."/>
            <person name="Neiman D."/>
            <person name="Pearson M."/>
            <person name="Priest M."/>
            <person name="Roberts A."/>
            <person name="Saif S."/>
            <person name="Shea T."/>
            <person name="Sisk P."/>
            <person name="Sykes S."/>
            <person name="Wortman J."/>
            <person name="Nusbaum C."/>
            <person name="Birren B."/>
        </authorList>
    </citation>
    <scope>NUCLEOTIDE SEQUENCE [LARGE SCALE GENOMIC DNA]</scope>
    <source>
        <strain evidence="1 2">ATCC BAA-412</strain>
    </source>
</reference>
<protein>
    <submittedName>
        <fullName evidence="1">Uncharacterized protein</fullName>
    </submittedName>
</protein>
<proteinExistence type="predicted"/>
<accession>R3W8W2</accession>
<dbReference type="Proteomes" id="UP000013785">
    <property type="component" value="Unassembled WGS sequence"/>
</dbReference>
<evidence type="ECO:0000313" key="1">
    <source>
        <dbReference type="EMBL" id="EOL43907.1"/>
    </source>
</evidence>
<gene>
    <name evidence="1" type="ORF">UC3_01888</name>
</gene>
<dbReference type="STRING" id="154621.RV11_GL001077"/>
<name>R3W8W2_9ENTE</name>
<dbReference type="OrthoDB" id="3010361at2"/>
<dbReference type="AlphaFoldDB" id="R3W8W2"/>
<dbReference type="EMBL" id="AJAT01000015">
    <property type="protein sequence ID" value="EOL43907.1"/>
    <property type="molecule type" value="Genomic_DNA"/>
</dbReference>
<organism evidence="1 2">
    <name type="scientific">Enterococcus phoeniculicola ATCC BAA-412</name>
    <dbReference type="NCBI Taxonomy" id="1158610"/>
    <lineage>
        <taxon>Bacteria</taxon>
        <taxon>Bacillati</taxon>
        <taxon>Bacillota</taxon>
        <taxon>Bacilli</taxon>
        <taxon>Lactobacillales</taxon>
        <taxon>Enterococcaceae</taxon>
        <taxon>Enterococcus</taxon>
    </lineage>
</organism>
<dbReference type="HOGENOM" id="CLU_2057759_0_0_9"/>
<sequence>MFYEQKNRSLAELIHWLRTDAPKNWEELVFIPEMDERLKQSLFLHRSSLALSLHEYEAWRSAGGVLLARTIDGDYIGEKQGETFFLPHSLVREDIKVKSTTFLELLVAYENSQAAISTFFD</sequence>